<dbReference type="InterPro" id="IPR006158">
    <property type="entry name" value="Cobalamin-bd"/>
</dbReference>
<evidence type="ECO:0000256" key="1">
    <source>
        <dbReference type="SAM" id="MobiDB-lite"/>
    </source>
</evidence>
<sequence length="609" mass="65236">MSGEAAKRVLLAPLDPVHDVGLKVIRRALEAAGHTTILLPPDVPPEEIVAAALEHQVDVVLLSRTIGYQVAEAAARFADLAEAAGLRERVRIAIGGMAIRPELAAEMGFDAAFGPGTTPEEAVAFVEGREPAPGEQRGATRRRPALAPTRTYRYRHAEIGRLLEEIAQELLAWAHGRLSPGVERAQLRQAMIRAARAGESTERLRREYARLTDGAAAAFYARGDLPPGLRRLEAGELQAIRRYAERANAAPAGPELRHGQDTLVFTQYGTGCPIHDIAHIKVLEGWSVDGVIHFDPAWGARTEGLLEGAFTHQRDGTVITPENLQHIRAGLGPYTLWQVRAHRGLNTAETVVLAGEYGADATKINIAYGSLSGGTDPERLAVDGLAAMRYAAEYRLPYDVVTNEELSGVPAHKAFAGMLIVAHVGRRLGGTPYLQPLFCKGPEALIRGLMDANHVDFHAAKILALRRIVDAPIWPGAPVGFMTHTEDRVQSSVTTALHAALGASLGVEAVTIASSDEAYSGGPITAASRVDTLRAVAEALRFFGRARIEPTPAAESLADELVEGIEQVLRRVAEVGFVRALYEGVLGSPEEGGHPGRAGRGTVYARAAR</sequence>
<evidence type="ECO:0000313" key="4">
    <source>
        <dbReference type="Proteomes" id="UP001163687"/>
    </source>
</evidence>
<evidence type="ECO:0000313" key="3">
    <source>
        <dbReference type="EMBL" id="BDG59037.1"/>
    </source>
</evidence>
<dbReference type="EMBL" id="AP025628">
    <property type="protein sequence ID" value="BDG59037.1"/>
    <property type="molecule type" value="Genomic_DNA"/>
</dbReference>
<dbReference type="AlphaFoldDB" id="A0AA35CK84"/>
<reference evidence="3" key="1">
    <citation type="submission" date="2022-03" db="EMBL/GenBank/DDBJ databases">
        <title>Complete genome sequence of Caldinitratiruptor microaerophilus.</title>
        <authorList>
            <person name="Mukaiyama R."/>
            <person name="Nishiyama T."/>
            <person name="Ueda K."/>
        </authorList>
    </citation>
    <scope>NUCLEOTIDE SEQUENCE</scope>
    <source>
        <strain evidence="3">JCM 16183</strain>
    </source>
</reference>
<dbReference type="Pfam" id="PF02310">
    <property type="entry name" value="B12-binding"/>
    <property type="match status" value="1"/>
</dbReference>
<feature type="domain" description="B12-binding" evidence="2">
    <location>
        <begin position="5"/>
        <end position="133"/>
    </location>
</feature>
<dbReference type="Proteomes" id="UP001163687">
    <property type="component" value="Chromosome"/>
</dbReference>
<protein>
    <recommendedName>
        <fullName evidence="2">B12-binding domain-containing protein</fullName>
    </recommendedName>
</protein>
<evidence type="ECO:0000259" key="2">
    <source>
        <dbReference type="PROSITE" id="PS51332"/>
    </source>
</evidence>
<proteinExistence type="predicted"/>
<keyword evidence="4" id="KW-1185">Reference proteome</keyword>
<dbReference type="GO" id="GO:0031419">
    <property type="term" value="F:cobalamin binding"/>
    <property type="evidence" value="ECO:0007669"/>
    <property type="project" value="InterPro"/>
</dbReference>
<dbReference type="Gene3D" id="3.40.50.280">
    <property type="entry name" value="Cobalamin-binding domain"/>
    <property type="match status" value="1"/>
</dbReference>
<feature type="region of interest" description="Disordered" evidence="1">
    <location>
        <begin position="588"/>
        <end position="609"/>
    </location>
</feature>
<dbReference type="GO" id="GO:0046872">
    <property type="term" value="F:metal ion binding"/>
    <property type="evidence" value="ECO:0007669"/>
    <property type="project" value="InterPro"/>
</dbReference>
<gene>
    <name evidence="3" type="ORF">caldi_01270</name>
</gene>
<dbReference type="RefSeq" id="WP_264843156.1">
    <property type="nucleotide sequence ID" value="NZ_AP025628.1"/>
</dbReference>
<accession>A0AA35CK84</accession>
<dbReference type="KEGG" id="cmic:caldi_01270"/>
<dbReference type="PROSITE" id="PS51332">
    <property type="entry name" value="B12_BINDING"/>
    <property type="match status" value="1"/>
</dbReference>
<dbReference type="InterPro" id="IPR036724">
    <property type="entry name" value="Cobalamin-bd_sf"/>
</dbReference>
<dbReference type="SUPFAM" id="SSF52242">
    <property type="entry name" value="Cobalamin (vitamin B12)-binding domain"/>
    <property type="match status" value="1"/>
</dbReference>
<organism evidence="3 4">
    <name type="scientific">Caldinitratiruptor microaerophilus</name>
    <dbReference type="NCBI Taxonomy" id="671077"/>
    <lineage>
        <taxon>Bacteria</taxon>
        <taxon>Bacillati</taxon>
        <taxon>Bacillota</taxon>
        <taxon>Clostridia</taxon>
        <taxon>Eubacteriales</taxon>
        <taxon>Symbiobacteriaceae</taxon>
        <taxon>Caldinitratiruptor</taxon>
    </lineage>
</organism>
<name>A0AA35CK84_9FIRM</name>